<dbReference type="KEGG" id="saqi:AXG55_09095"/>
<feature type="signal peptide" evidence="1">
    <location>
        <begin position="1"/>
        <end position="18"/>
    </location>
</feature>
<evidence type="ECO:0008006" key="4">
    <source>
        <dbReference type="Google" id="ProtNLM"/>
    </source>
</evidence>
<accession>A0A1L4D1H2</accession>
<evidence type="ECO:0000313" key="3">
    <source>
        <dbReference type="Proteomes" id="UP000184731"/>
    </source>
</evidence>
<protein>
    <recommendedName>
        <fullName evidence="4">DUF306 domain-containing protein</fullName>
    </recommendedName>
</protein>
<gene>
    <name evidence="2" type="ORF">AXG55_09095</name>
</gene>
<dbReference type="EMBL" id="CP017834">
    <property type="protein sequence ID" value="APJ04053.1"/>
    <property type="molecule type" value="Genomic_DNA"/>
</dbReference>
<evidence type="ECO:0000313" key="2">
    <source>
        <dbReference type="EMBL" id="APJ04053.1"/>
    </source>
</evidence>
<organism evidence="2 3">
    <name type="scientific">Silvanigrella aquatica</name>
    <dbReference type="NCBI Taxonomy" id="1915309"/>
    <lineage>
        <taxon>Bacteria</taxon>
        <taxon>Pseudomonadati</taxon>
        <taxon>Bdellovibrionota</taxon>
        <taxon>Oligoflexia</taxon>
        <taxon>Silvanigrellales</taxon>
        <taxon>Silvanigrellaceae</taxon>
        <taxon>Silvanigrella</taxon>
    </lineage>
</organism>
<dbReference type="RefSeq" id="WP_148697802.1">
    <property type="nucleotide sequence ID" value="NZ_CP017834.1"/>
</dbReference>
<evidence type="ECO:0000256" key="1">
    <source>
        <dbReference type="SAM" id="SignalP"/>
    </source>
</evidence>
<feature type="chain" id="PRO_5012724476" description="DUF306 domain-containing protein" evidence="1">
    <location>
        <begin position="19"/>
        <end position="135"/>
    </location>
</feature>
<keyword evidence="3" id="KW-1185">Reference proteome</keyword>
<dbReference type="Proteomes" id="UP000184731">
    <property type="component" value="Chromosome"/>
</dbReference>
<dbReference type="AlphaFoldDB" id="A0A1L4D1H2"/>
<keyword evidence="1" id="KW-0732">Signal</keyword>
<reference evidence="2 3" key="1">
    <citation type="submission" date="2016-10" db="EMBL/GenBank/DDBJ databases">
        <title>Silvanigrella aquatica sp. nov., isolated from a freshwater lake located in the Black Forest, Germany, description of Silvanigrellaceae fam. nov., Silvanigrellales ord. nov., reclassification of the order Bdellovibrionales in the class Oligoflexia, reclassification of the families Bacteriovoracaceae and Halobacteriovoraceae in the new order Bacteriovoracales ord. nov., and reclassification of the family Pseudobacteriovoracaceae in the order Oligoflexiales.</title>
        <authorList>
            <person name="Hahn M.W."/>
            <person name="Schmidt J."/>
            <person name="Koll U."/>
            <person name="Rohde M."/>
            <person name="Verbag S."/>
            <person name="Pitt A."/>
            <person name="Nakai R."/>
            <person name="Naganuma T."/>
            <person name="Lang E."/>
        </authorList>
    </citation>
    <scope>NUCLEOTIDE SEQUENCE [LARGE SCALE GENOMIC DNA]</scope>
    <source>
        <strain evidence="2 3">MWH-Nonnen-W8red</strain>
    </source>
</reference>
<sequence length="135" mass="15065">MKKLAYASLVLFSTSAFAHNLPANTTWQSDYVVGKGTYSLQVTSKVNVSITENLNGCFFNYLGRVEGCTLMATTSTKGRLVVKPVATDHMTTLYFLENSNYEVVHNLGEEANGYIRLLRIDQNGQVEDSVRLFKK</sequence>
<name>A0A1L4D1H2_9BACT</name>
<proteinExistence type="predicted"/>
<dbReference type="OrthoDB" id="9831510at2"/>